<proteinExistence type="predicted"/>
<keyword evidence="2" id="KW-1185">Reference proteome</keyword>
<sequence length="69" mass="7918">LSGRQTRFLQFFILKYLIPIRLSIEDGNSFKAASLKSRTVNLSMVSMISKKISNLKQPSRSNVLRDFNL</sequence>
<name>A0A5D2XD33_GOSMU</name>
<evidence type="ECO:0000313" key="1">
    <source>
        <dbReference type="EMBL" id="TYJ11919.1"/>
    </source>
</evidence>
<feature type="non-terminal residue" evidence="1">
    <location>
        <position position="1"/>
    </location>
</feature>
<organism evidence="1 2">
    <name type="scientific">Gossypium mustelinum</name>
    <name type="common">Cotton</name>
    <name type="synonym">Gossypium caicoense</name>
    <dbReference type="NCBI Taxonomy" id="34275"/>
    <lineage>
        <taxon>Eukaryota</taxon>
        <taxon>Viridiplantae</taxon>
        <taxon>Streptophyta</taxon>
        <taxon>Embryophyta</taxon>
        <taxon>Tracheophyta</taxon>
        <taxon>Spermatophyta</taxon>
        <taxon>Magnoliopsida</taxon>
        <taxon>eudicotyledons</taxon>
        <taxon>Gunneridae</taxon>
        <taxon>Pentapetalae</taxon>
        <taxon>rosids</taxon>
        <taxon>malvids</taxon>
        <taxon>Malvales</taxon>
        <taxon>Malvaceae</taxon>
        <taxon>Malvoideae</taxon>
        <taxon>Gossypium</taxon>
    </lineage>
</organism>
<dbReference type="Proteomes" id="UP000323597">
    <property type="component" value="Chromosome A11"/>
</dbReference>
<dbReference type="AlphaFoldDB" id="A0A5D2XD33"/>
<evidence type="ECO:0000313" key="2">
    <source>
        <dbReference type="Proteomes" id="UP000323597"/>
    </source>
</evidence>
<protein>
    <submittedName>
        <fullName evidence="1">Uncharacterized protein</fullName>
    </submittedName>
</protein>
<dbReference type="EMBL" id="CM017646">
    <property type="protein sequence ID" value="TYJ11919.1"/>
    <property type="molecule type" value="Genomic_DNA"/>
</dbReference>
<accession>A0A5D2XD33</accession>
<gene>
    <name evidence="1" type="ORF">E1A91_A11G311100v1</name>
</gene>
<reference evidence="1 2" key="1">
    <citation type="submission" date="2019-07" db="EMBL/GenBank/DDBJ databases">
        <title>WGS assembly of Gossypium mustelinum.</title>
        <authorList>
            <person name="Chen Z.J."/>
            <person name="Sreedasyam A."/>
            <person name="Ando A."/>
            <person name="Song Q."/>
            <person name="De L."/>
            <person name="Hulse-Kemp A."/>
            <person name="Ding M."/>
            <person name="Ye W."/>
            <person name="Kirkbride R."/>
            <person name="Jenkins J."/>
            <person name="Plott C."/>
            <person name="Lovell J."/>
            <person name="Lin Y.-M."/>
            <person name="Vaughn R."/>
            <person name="Liu B."/>
            <person name="Li W."/>
            <person name="Simpson S."/>
            <person name="Scheffler B."/>
            <person name="Saski C."/>
            <person name="Grover C."/>
            <person name="Hu G."/>
            <person name="Conover J."/>
            <person name="Carlson J."/>
            <person name="Shu S."/>
            <person name="Boston L."/>
            <person name="Williams M."/>
            <person name="Peterson D."/>
            <person name="Mcgee K."/>
            <person name="Jones D."/>
            <person name="Wendel J."/>
            <person name="Stelly D."/>
            <person name="Grimwood J."/>
            <person name="Schmutz J."/>
        </authorList>
    </citation>
    <scope>NUCLEOTIDE SEQUENCE [LARGE SCALE GENOMIC DNA]</scope>
    <source>
        <strain evidence="1">1408120.09</strain>
    </source>
</reference>